<proteinExistence type="predicted"/>
<dbReference type="AlphaFoldDB" id="A0A316G2Z8"/>
<dbReference type="Proteomes" id="UP000245790">
    <property type="component" value="Unassembled WGS sequence"/>
</dbReference>
<protein>
    <submittedName>
        <fullName evidence="1">Uncharacterized protein</fullName>
    </submittedName>
</protein>
<comment type="caution">
    <text evidence="1">The sequence shown here is derived from an EMBL/GenBank/DDBJ whole genome shotgun (WGS) entry which is preliminary data.</text>
</comment>
<dbReference type="OrthoDB" id="6197919at2"/>
<gene>
    <name evidence="1" type="ORF">C8D97_101134</name>
</gene>
<dbReference type="EMBL" id="QGGU01000001">
    <property type="protein sequence ID" value="PWK54286.1"/>
    <property type="molecule type" value="Genomic_DNA"/>
</dbReference>
<reference evidence="1 2" key="1">
    <citation type="submission" date="2018-05" db="EMBL/GenBank/DDBJ databases">
        <title>Genomic Encyclopedia of Type Strains, Phase IV (KMG-IV): sequencing the most valuable type-strain genomes for metagenomic binning, comparative biology and taxonomic classification.</title>
        <authorList>
            <person name="Goeker M."/>
        </authorList>
    </citation>
    <scope>NUCLEOTIDE SEQUENCE [LARGE SCALE GENOMIC DNA]</scope>
    <source>
        <strain evidence="1 2">DSM 25350</strain>
    </source>
</reference>
<accession>A0A316G2Z8</accession>
<name>A0A316G2Z8_9GAMM</name>
<organism evidence="1 2">
    <name type="scientific">Pleionea mediterranea</name>
    <dbReference type="NCBI Taxonomy" id="523701"/>
    <lineage>
        <taxon>Bacteria</taxon>
        <taxon>Pseudomonadati</taxon>
        <taxon>Pseudomonadota</taxon>
        <taxon>Gammaproteobacteria</taxon>
        <taxon>Oceanospirillales</taxon>
        <taxon>Pleioneaceae</taxon>
        <taxon>Pleionea</taxon>
    </lineage>
</organism>
<keyword evidence="2" id="KW-1185">Reference proteome</keyword>
<evidence type="ECO:0000313" key="2">
    <source>
        <dbReference type="Proteomes" id="UP000245790"/>
    </source>
</evidence>
<evidence type="ECO:0000313" key="1">
    <source>
        <dbReference type="EMBL" id="PWK54286.1"/>
    </source>
</evidence>
<dbReference type="RefSeq" id="WP_109761410.1">
    <property type="nucleotide sequence ID" value="NZ_QGGU01000001.1"/>
</dbReference>
<sequence>MEYRLTDGDKHYIWQVVRHAAEQSGGYHQLFSMPLDFAEADNKIEFNWPVWMRAIKVYISSRYGDEALKHLLLEILAEVYNPENYRQHIEKAAINSNLEVIQTLKSQVK</sequence>